<sequence>MCVPVCVCVCVCVCVVSAYMSVSVCVVSACLCLCLCTVICLCVYLSVYLSVSLSVSLSLCVYVSVCVCVAKLRDIGAPLESVCGGGCLPVSSAIRLREPGPQPRRTVFFEPKLHFLRSPTDNPKIEHGLIHQMIPSCPHLVHILSTPPPPIASPFSFFFHSFTITTRRHFCPLSRVIKLASDIGSLSKTPRTYLVPVSASASRLFQPGSALRSTADPHRSATPAFTKSTTQSSRPPCPPSTKGFAYVRMPRLPLIFATLCFTSKLAHGT</sequence>
<feature type="region of interest" description="Disordered" evidence="1">
    <location>
        <begin position="208"/>
        <end position="239"/>
    </location>
</feature>
<name>A0A6G1K5G6_9PLEO</name>
<feature type="compositionally biased region" description="Polar residues" evidence="1">
    <location>
        <begin position="223"/>
        <end position="234"/>
    </location>
</feature>
<evidence type="ECO:0000313" key="4">
    <source>
        <dbReference type="Proteomes" id="UP000799428"/>
    </source>
</evidence>
<gene>
    <name evidence="3" type="ORF">K504DRAFT_297490</name>
</gene>
<protein>
    <submittedName>
        <fullName evidence="3">Uncharacterized protein</fullName>
    </submittedName>
</protein>
<dbReference type="AlphaFoldDB" id="A0A6G1K5G6"/>
<feature type="chain" id="PRO_5026019178" evidence="2">
    <location>
        <begin position="19"/>
        <end position="269"/>
    </location>
</feature>
<evidence type="ECO:0000256" key="2">
    <source>
        <dbReference type="SAM" id="SignalP"/>
    </source>
</evidence>
<evidence type="ECO:0000313" key="3">
    <source>
        <dbReference type="EMBL" id="KAF2708048.1"/>
    </source>
</evidence>
<proteinExistence type="predicted"/>
<feature type="signal peptide" evidence="2">
    <location>
        <begin position="1"/>
        <end position="18"/>
    </location>
</feature>
<keyword evidence="2" id="KW-0732">Signal</keyword>
<accession>A0A6G1K5G6</accession>
<dbReference type="EMBL" id="MU005772">
    <property type="protein sequence ID" value="KAF2708048.1"/>
    <property type="molecule type" value="Genomic_DNA"/>
</dbReference>
<reference evidence="3" key="1">
    <citation type="journal article" date="2020" name="Stud. Mycol.">
        <title>101 Dothideomycetes genomes: a test case for predicting lifestyles and emergence of pathogens.</title>
        <authorList>
            <person name="Haridas S."/>
            <person name="Albert R."/>
            <person name="Binder M."/>
            <person name="Bloem J."/>
            <person name="Labutti K."/>
            <person name="Salamov A."/>
            <person name="Andreopoulos B."/>
            <person name="Baker S."/>
            <person name="Barry K."/>
            <person name="Bills G."/>
            <person name="Bluhm B."/>
            <person name="Cannon C."/>
            <person name="Castanera R."/>
            <person name="Culley D."/>
            <person name="Daum C."/>
            <person name="Ezra D."/>
            <person name="Gonzalez J."/>
            <person name="Henrissat B."/>
            <person name="Kuo A."/>
            <person name="Liang C."/>
            <person name="Lipzen A."/>
            <person name="Lutzoni F."/>
            <person name="Magnuson J."/>
            <person name="Mondo S."/>
            <person name="Nolan M."/>
            <person name="Ohm R."/>
            <person name="Pangilinan J."/>
            <person name="Park H.-J."/>
            <person name="Ramirez L."/>
            <person name="Alfaro M."/>
            <person name="Sun H."/>
            <person name="Tritt A."/>
            <person name="Yoshinaga Y."/>
            <person name="Zwiers L.-H."/>
            <person name="Turgeon B."/>
            <person name="Goodwin S."/>
            <person name="Spatafora J."/>
            <person name="Crous P."/>
            <person name="Grigoriev I."/>
        </authorList>
    </citation>
    <scope>NUCLEOTIDE SEQUENCE</scope>
    <source>
        <strain evidence="3">CBS 279.74</strain>
    </source>
</reference>
<organism evidence="3 4">
    <name type="scientific">Pleomassaria siparia CBS 279.74</name>
    <dbReference type="NCBI Taxonomy" id="1314801"/>
    <lineage>
        <taxon>Eukaryota</taxon>
        <taxon>Fungi</taxon>
        <taxon>Dikarya</taxon>
        <taxon>Ascomycota</taxon>
        <taxon>Pezizomycotina</taxon>
        <taxon>Dothideomycetes</taxon>
        <taxon>Pleosporomycetidae</taxon>
        <taxon>Pleosporales</taxon>
        <taxon>Pleomassariaceae</taxon>
        <taxon>Pleomassaria</taxon>
    </lineage>
</organism>
<dbReference type="Proteomes" id="UP000799428">
    <property type="component" value="Unassembled WGS sequence"/>
</dbReference>
<evidence type="ECO:0000256" key="1">
    <source>
        <dbReference type="SAM" id="MobiDB-lite"/>
    </source>
</evidence>
<keyword evidence="4" id="KW-1185">Reference proteome</keyword>